<name>A0A0D0AUX7_9AGAR</name>
<gene>
    <name evidence="1" type="ORF">GYMLUDRAFT_177565</name>
</gene>
<dbReference type="HOGENOM" id="CLU_005726_8_3_1"/>
<organism evidence="1 2">
    <name type="scientific">Collybiopsis luxurians FD-317 M1</name>
    <dbReference type="NCBI Taxonomy" id="944289"/>
    <lineage>
        <taxon>Eukaryota</taxon>
        <taxon>Fungi</taxon>
        <taxon>Dikarya</taxon>
        <taxon>Basidiomycota</taxon>
        <taxon>Agaricomycotina</taxon>
        <taxon>Agaricomycetes</taxon>
        <taxon>Agaricomycetidae</taxon>
        <taxon>Agaricales</taxon>
        <taxon>Marasmiineae</taxon>
        <taxon>Omphalotaceae</taxon>
        <taxon>Collybiopsis</taxon>
        <taxon>Collybiopsis luxurians</taxon>
    </lineage>
</organism>
<dbReference type="Gene3D" id="3.30.420.10">
    <property type="entry name" value="Ribonuclease H-like superfamily/Ribonuclease H"/>
    <property type="match status" value="1"/>
</dbReference>
<sequence>GHICIMLPKYHCELNFIEYFWGTVKHWLCEHCDYTFSTVQSNMQQALQSVPVETICKWEH</sequence>
<evidence type="ECO:0000313" key="1">
    <source>
        <dbReference type="EMBL" id="KIK54345.1"/>
    </source>
</evidence>
<proteinExistence type="predicted"/>
<dbReference type="EMBL" id="KN834817">
    <property type="protein sequence ID" value="KIK54345.1"/>
    <property type="molecule type" value="Genomic_DNA"/>
</dbReference>
<dbReference type="Proteomes" id="UP000053593">
    <property type="component" value="Unassembled WGS sequence"/>
</dbReference>
<evidence type="ECO:0000313" key="2">
    <source>
        <dbReference type="Proteomes" id="UP000053593"/>
    </source>
</evidence>
<protein>
    <recommendedName>
        <fullName evidence="3">Tc1-like transposase DDE domain-containing protein</fullName>
    </recommendedName>
</protein>
<evidence type="ECO:0008006" key="3">
    <source>
        <dbReference type="Google" id="ProtNLM"/>
    </source>
</evidence>
<dbReference type="GO" id="GO:0003676">
    <property type="term" value="F:nucleic acid binding"/>
    <property type="evidence" value="ECO:0007669"/>
    <property type="project" value="InterPro"/>
</dbReference>
<reference evidence="1 2" key="1">
    <citation type="submission" date="2014-04" db="EMBL/GenBank/DDBJ databases">
        <title>Evolutionary Origins and Diversification of the Mycorrhizal Mutualists.</title>
        <authorList>
            <consortium name="DOE Joint Genome Institute"/>
            <consortium name="Mycorrhizal Genomics Consortium"/>
            <person name="Kohler A."/>
            <person name="Kuo A."/>
            <person name="Nagy L.G."/>
            <person name="Floudas D."/>
            <person name="Copeland A."/>
            <person name="Barry K.W."/>
            <person name="Cichocki N."/>
            <person name="Veneault-Fourrey C."/>
            <person name="LaButti K."/>
            <person name="Lindquist E.A."/>
            <person name="Lipzen A."/>
            <person name="Lundell T."/>
            <person name="Morin E."/>
            <person name="Murat C."/>
            <person name="Riley R."/>
            <person name="Ohm R."/>
            <person name="Sun H."/>
            <person name="Tunlid A."/>
            <person name="Henrissat B."/>
            <person name="Grigoriev I.V."/>
            <person name="Hibbett D.S."/>
            <person name="Martin F."/>
        </authorList>
    </citation>
    <scope>NUCLEOTIDE SEQUENCE [LARGE SCALE GENOMIC DNA]</scope>
    <source>
        <strain evidence="1 2">FD-317 M1</strain>
    </source>
</reference>
<feature type="non-terminal residue" evidence="1">
    <location>
        <position position="1"/>
    </location>
</feature>
<dbReference type="InterPro" id="IPR036397">
    <property type="entry name" value="RNaseH_sf"/>
</dbReference>
<dbReference type="AlphaFoldDB" id="A0A0D0AUX7"/>
<keyword evidence="2" id="KW-1185">Reference proteome</keyword>
<dbReference type="OrthoDB" id="2449121at2759"/>
<accession>A0A0D0AUX7</accession>